<dbReference type="AlphaFoldDB" id="A0A0Q3H234"/>
<evidence type="ECO:0008006" key="5">
    <source>
        <dbReference type="Google" id="ProtNLM"/>
    </source>
</evidence>
<dbReference type="OrthoDB" id="611700at2759"/>
<protein>
    <recommendedName>
        <fullName evidence="5">Myb/SANT-like domain-containing protein</fullName>
    </recommendedName>
</protein>
<gene>
    <name evidence="2" type="ORF">BRADI_5g06624v3</name>
</gene>
<dbReference type="Gramene" id="KQJ82139">
    <property type="protein sequence ID" value="KQJ82139"/>
    <property type="gene ID" value="BRADI_5g06624v3"/>
</dbReference>
<organism evidence="2">
    <name type="scientific">Brachypodium distachyon</name>
    <name type="common">Purple false brome</name>
    <name type="synonym">Trachynia distachya</name>
    <dbReference type="NCBI Taxonomy" id="15368"/>
    <lineage>
        <taxon>Eukaryota</taxon>
        <taxon>Viridiplantae</taxon>
        <taxon>Streptophyta</taxon>
        <taxon>Embryophyta</taxon>
        <taxon>Tracheophyta</taxon>
        <taxon>Spermatophyta</taxon>
        <taxon>Magnoliopsida</taxon>
        <taxon>Liliopsida</taxon>
        <taxon>Poales</taxon>
        <taxon>Poaceae</taxon>
        <taxon>BOP clade</taxon>
        <taxon>Pooideae</taxon>
        <taxon>Stipodae</taxon>
        <taxon>Brachypodieae</taxon>
        <taxon>Brachypodium</taxon>
    </lineage>
</organism>
<dbReference type="PANTHER" id="PTHR47906">
    <property type="entry name" value="OSJNBB0050O03.9 PROTEIN-RELATED"/>
    <property type="match status" value="1"/>
</dbReference>
<dbReference type="Proteomes" id="UP000008810">
    <property type="component" value="Chromosome 5"/>
</dbReference>
<dbReference type="STRING" id="15368.A0A0Q3H234"/>
<reference evidence="3" key="3">
    <citation type="submission" date="2018-08" db="UniProtKB">
        <authorList>
            <consortium name="EnsemblPlants"/>
        </authorList>
    </citation>
    <scope>IDENTIFICATION</scope>
    <source>
        <strain evidence="3">cv. Bd21</strain>
    </source>
</reference>
<sequence length="309" mass="34758">LRAKPIHWPPALSEFVLDWYIEKRMEMPAKTVFKKLHHTACTKVVNEKYESTYTVDQVHRHYRRHKETWSLVTCHKDQMVNDRGIVTKPIQFFDKLQELFSGSSADGTFMHDPSTAADSDNECDTQENINDMSAYAETKCPDGEDSNKLESDSDDCKEVAAVAAANVGGLKPNKKNFKRPGKQKASQSNKKTKSPAAACDDNDMDVMLTSTLVGIKENLTKPIQTLPPPLPPDPNAPLWNMLKNIASPSDDKMAVGMYLCKPELQVQRNFLMAMGEEYHERWVLNHFSRDDLDANGPPGHGLGHDPTNF</sequence>
<dbReference type="EMBL" id="CM000884">
    <property type="protein sequence ID" value="KQJ82139.1"/>
    <property type="molecule type" value="Genomic_DNA"/>
</dbReference>
<evidence type="ECO:0000313" key="2">
    <source>
        <dbReference type="EMBL" id="KQJ82139.1"/>
    </source>
</evidence>
<dbReference type="FunCoup" id="A0A0Q3H234">
    <property type="interactions" value="1"/>
</dbReference>
<dbReference type="PANTHER" id="PTHR47906:SF7">
    <property type="entry name" value="OS05G0203500 PROTEIN"/>
    <property type="match status" value="1"/>
</dbReference>
<evidence type="ECO:0000313" key="3">
    <source>
        <dbReference type="EnsemblPlants" id="KQJ82139"/>
    </source>
</evidence>
<keyword evidence="4" id="KW-1185">Reference proteome</keyword>
<dbReference type="EnsemblPlants" id="KQJ82139">
    <property type="protein sequence ID" value="KQJ82139"/>
    <property type="gene ID" value="BRADI_5g06624v3"/>
</dbReference>
<feature type="region of interest" description="Disordered" evidence="1">
    <location>
        <begin position="170"/>
        <end position="198"/>
    </location>
</feature>
<name>A0A0Q3H234_BRADI</name>
<reference evidence="2" key="2">
    <citation type="submission" date="2017-06" db="EMBL/GenBank/DDBJ databases">
        <title>WGS assembly of Brachypodium distachyon.</title>
        <authorList>
            <consortium name="The International Brachypodium Initiative"/>
            <person name="Lucas S."/>
            <person name="Harmon-Smith M."/>
            <person name="Lail K."/>
            <person name="Tice H."/>
            <person name="Grimwood J."/>
            <person name="Bruce D."/>
            <person name="Barry K."/>
            <person name="Shu S."/>
            <person name="Lindquist E."/>
            <person name="Wang M."/>
            <person name="Pitluck S."/>
            <person name="Vogel J.P."/>
            <person name="Garvin D.F."/>
            <person name="Mockler T.C."/>
            <person name="Schmutz J."/>
            <person name="Rokhsar D."/>
            <person name="Bevan M.W."/>
        </authorList>
    </citation>
    <scope>NUCLEOTIDE SEQUENCE</scope>
    <source>
        <strain evidence="2">Bd21</strain>
    </source>
</reference>
<feature type="non-terminal residue" evidence="2">
    <location>
        <position position="1"/>
    </location>
</feature>
<proteinExistence type="predicted"/>
<evidence type="ECO:0000256" key="1">
    <source>
        <dbReference type="SAM" id="MobiDB-lite"/>
    </source>
</evidence>
<reference evidence="2 3" key="1">
    <citation type="journal article" date="2010" name="Nature">
        <title>Genome sequencing and analysis of the model grass Brachypodium distachyon.</title>
        <authorList>
            <consortium name="International Brachypodium Initiative"/>
        </authorList>
    </citation>
    <scope>NUCLEOTIDE SEQUENCE [LARGE SCALE GENOMIC DNA]</scope>
    <source>
        <strain evidence="2 3">Bd21</strain>
    </source>
</reference>
<accession>A0A0Q3H234</accession>
<feature type="compositionally biased region" description="Basic residues" evidence="1">
    <location>
        <begin position="172"/>
        <end position="182"/>
    </location>
</feature>
<dbReference type="InParanoid" id="A0A0Q3H234"/>
<evidence type="ECO:0000313" key="4">
    <source>
        <dbReference type="Proteomes" id="UP000008810"/>
    </source>
</evidence>